<sequence>MPLQGLGDESLDEEHQFKMDMEAMYEMEREQIANDEDDQFWEDCVREFDHVEEPNDDKGSRNPGFVCIAVDMSREI</sequence>
<dbReference type="EMBL" id="BQNB010017047">
    <property type="protein sequence ID" value="GJT58774.1"/>
    <property type="molecule type" value="Genomic_DNA"/>
</dbReference>
<dbReference type="Proteomes" id="UP001151760">
    <property type="component" value="Unassembled WGS sequence"/>
</dbReference>
<comment type="caution">
    <text evidence="1">The sequence shown here is derived from an EMBL/GenBank/DDBJ whole genome shotgun (WGS) entry which is preliminary data.</text>
</comment>
<evidence type="ECO:0000313" key="1">
    <source>
        <dbReference type="EMBL" id="GJT58774.1"/>
    </source>
</evidence>
<evidence type="ECO:0000313" key="2">
    <source>
        <dbReference type="Proteomes" id="UP001151760"/>
    </source>
</evidence>
<gene>
    <name evidence="1" type="ORF">Tco_1002307</name>
</gene>
<organism evidence="1 2">
    <name type="scientific">Tanacetum coccineum</name>
    <dbReference type="NCBI Taxonomy" id="301880"/>
    <lineage>
        <taxon>Eukaryota</taxon>
        <taxon>Viridiplantae</taxon>
        <taxon>Streptophyta</taxon>
        <taxon>Embryophyta</taxon>
        <taxon>Tracheophyta</taxon>
        <taxon>Spermatophyta</taxon>
        <taxon>Magnoliopsida</taxon>
        <taxon>eudicotyledons</taxon>
        <taxon>Gunneridae</taxon>
        <taxon>Pentapetalae</taxon>
        <taxon>asterids</taxon>
        <taxon>campanulids</taxon>
        <taxon>Asterales</taxon>
        <taxon>Asteraceae</taxon>
        <taxon>Asteroideae</taxon>
        <taxon>Anthemideae</taxon>
        <taxon>Anthemidinae</taxon>
        <taxon>Tanacetum</taxon>
    </lineage>
</organism>
<name>A0ABQ5F701_9ASTR</name>
<keyword evidence="2" id="KW-1185">Reference proteome</keyword>
<proteinExistence type="predicted"/>
<protein>
    <submittedName>
        <fullName evidence="1">Uncharacterized protein</fullName>
    </submittedName>
</protein>
<reference evidence="1" key="1">
    <citation type="journal article" date="2022" name="Int. J. Mol. Sci.">
        <title>Draft Genome of Tanacetum Coccineum: Genomic Comparison of Closely Related Tanacetum-Family Plants.</title>
        <authorList>
            <person name="Yamashiro T."/>
            <person name="Shiraishi A."/>
            <person name="Nakayama K."/>
            <person name="Satake H."/>
        </authorList>
    </citation>
    <scope>NUCLEOTIDE SEQUENCE</scope>
</reference>
<accession>A0ABQ5F701</accession>
<reference evidence="1" key="2">
    <citation type="submission" date="2022-01" db="EMBL/GenBank/DDBJ databases">
        <authorList>
            <person name="Yamashiro T."/>
            <person name="Shiraishi A."/>
            <person name="Satake H."/>
            <person name="Nakayama K."/>
        </authorList>
    </citation>
    <scope>NUCLEOTIDE SEQUENCE</scope>
</reference>